<evidence type="ECO:0000256" key="3">
    <source>
        <dbReference type="ARBA" id="ARBA00023204"/>
    </source>
</evidence>
<evidence type="ECO:0000313" key="5">
    <source>
        <dbReference type="Proteomes" id="UP000311919"/>
    </source>
</evidence>
<dbReference type="AlphaFoldDB" id="A0A4Z2D6W8"/>
<comment type="similarity">
    <text evidence="1">Belongs to the SWI5/SAE3 family.</text>
</comment>
<organism evidence="4 5">
    <name type="scientific">Schistosoma japonicum</name>
    <name type="common">Blood fluke</name>
    <dbReference type="NCBI Taxonomy" id="6182"/>
    <lineage>
        <taxon>Eukaryota</taxon>
        <taxon>Metazoa</taxon>
        <taxon>Spiralia</taxon>
        <taxon>Lophotrochozoa</taxon>
        <taxon>Platyhelminthes</taxon>
        <taxon>Trematoda</taxon>
        <taxon>Digenea</taxon>
        <taxon>Strigeidida</taxon>
        <taxon>Schistosomatoidea</taxon>
        <taxon>Schistosomatidae</taxon>
        <taxon>Schistosoma</taxon>
    </lineage>
</organism>
<comment type="caution">
    <text evidence="4">The sequence shown here is derived from an EMBL/GenBank/DDBJ whole genome shotgun (WGS) entry which is preliminary data.</text>
</comment>
<keyword evidence="5" id="KW-1185">Reference proteome</keyword>
<dbReference type="Pfam" id="PF07061">
    <property type="entry name" value="Swi5"/>
    <property type="match status" value="1"/>
</dbReference>
<dbReference type="GO" id="GO:0006281">
    <property type="term" value="P:DNA repair"/>
    <property type="evidence" value="ECO:0007669"/>
    <property type="project" value="UniProtKB-KW"/>
</dbReference>
<reference evidence="4 5" key="1">
    <citation type="submission" date="2019-03" db="EMBL/GenBank/DDBJ databases">
        <title>An improved genome assembly of the fluke Schistosoma japonicum.</title>
        <authorList>
            <person name="Hu W."/>
            <person name="Luo F."/>
            <person name="Yin M."/>
            <person name="Mo X."/>
            <person name="Sun C."/>
            <person name="Wu Q."/>
            <person name="Zhu B."/>
            <person name="Xiang M."/>
            <person name="Wang J."/>
            <person name="Wang Y."/>
            <person name="Zhang T."/>
            <person name="Xu B."/>
            <person name="Zheng H."/>
            <person name="Feng Z."/>
        </authorList>
    </citation>
    <scope>NUCLEOTIDE SEQUENCE [LARGE SCALE GENOMIC DNA]</scope>
    <source>
        <strain evidence="4">HuSjv2</strain>
        <tissue evidence="4">Worms</tissue>
    </source>
</reference>
<dbReference type="STRING" id="6182.A0A4Z2D6W8"/>
<evidence type="ECO:0000256" key="2">
    <source>
        <dbReference type="ARBA" id="ARBA00022763"/>
    </source>
</evidence>
<dbReference type="Proteomes" id="UP000311919">
    <property type="component" value="Unassembled WGS sequence"/>
</dbReference>
<dbReference type="EMBL" id="SKCS01000253">
    <property type="protein sequence ID" value="TNN12196.1"/>
    <property type="molecule type" value="Genomic_DNA"/>
</dbReference>
<proteinExistence type="inferred from homology"/>
<dbReference type="OrthoDB" id="255837at2759"/>
<name>A0A4Z2D6W8_SCHJA</name>
<evidence type="ECO:0000313" key="4">
    <source>
        <dbReference type="EMBL" id="TNN12196.1"/>
    </source>
</evidence>
<evidence type="ECO:0000256" key="1">
    <source>
        <dbReference type="ARBA" id="ARBA00008060"/>
    </source>
</evidence>
<gene>
    <name evidence="4" type="ORF">EWB00_003973</name>
</gene>
<dbReference type="InterPro" id="IPR010760">
    <property type="entry name" value="DNA-repair_Swi5"/>
</dbReference>
<accession>A0A4Z2D6W8</accession>
<keyword evidence="2" id="KW-0227">DNA damage</keyword>
<sequence length="259" mass="29454">MSTPTRRTQKRHLNVHAPFKSPLKKISESSIFTHPNMNSQNIETKEQLDVTKSQSTINDSIKQTNRLQSEQQHLEKENVPFAEVNSDVNNNMDDEIEKCIDKLLSNRPNETCIDLEVELSQWRSRLHAYNEAKDSCIILFGLLANNRGCLVRELYSEFDSSQNRLHVGLSWLEDLQKASQDNANHTNICIGDVKTPTSGQILDSMHPPDTSYITALSISVVFNQLTFANGDPCARMYDNTMFVVVLSRYVFYAVSILIT</sequence>
<protein>
    <submittedName>
        <fullName evidence="4">Inhibitor of growth protein</fullName>
    </submittedName>
</protein>
<keyword evidence="3" id="KW-0234">DNA repair</keyword>